<protein>
    <submittedName>
        <fullName evidence="4">Ankyrin repeats (3 copies) family protein</fullName>
    </submittedName>
</protein>
<evidence type="ECO:0000313" key="4">
    <source>
        <dbReference type="EMBL" id="KAF6050993.1"/>
    </source>
</evidence>
<sequence length="236" mass="25954">MSTNEFPIQTAIKETNINLAKQLISENPKSTILKDNDERTPLHWAVSINNNDLVQFIINQLPKGTDIDELVDASGWTAIHINASIGNVEILNLLMHTDPQPDINLPTNQGTTALHLSISKNHLSYVRVLIDEFAASCRVKDKKGYTPLHRAASIGSIAIMRLLIQSAKGVNVNAKDNDGWTSLHHALAEGHADAAIYLVDEAGADVNIENDDGQTPIQVAVDEKVAKYFKEHIEKK</sequence>
<dbReference type="Pfam" id="PF12796">
    <property type="entry name" value="Ank_2"/>
    <property type="match status" value="2"/>
</dbReference>
<proteinExistence type="predicted"/>
<comment type="caution">
    <text evidence="4">The sequence shown here is derived from an EMBL/GenBank/DDBJ whole genome shotgun (WGS) entry which is preliminary data.</text>
</comment>
<dbReference type="Proteomes" id="UP000590412">
    <property type="component" value="Unassembled WGS sequence"/>
</dbReference>
<feature type="repeat" description="ANK" evidence="3">
    <location>
        <begin position="143"/>
        <end position="175"/>
    </location>
</feature>
<dbReference type="PROSITE" id="PS50297">
    <property type="entry name" value="ANK_REP_REGION"/>
    <property type="match status" value="3"/>
</dbReference>
<dbReference type="EMBL" id="JABWAB010000005">
    <property type="protein sequence ID" value="KAF6050993.1"/>
    <property type="molecule type" value="Genomic_DNA"/>
</dbReference>
<dbReference type="GO" id="GO:0044183">
    <property type="term" value="F:protein folding chaperone"/>
    <property type="evidence" value="ECO:0007669"/>
    <property type="project" value="EnsemblFungi"/>
</dbReference>
<accession>A0A8X7NM98</accession>
<keyword evidence="2 3" id="KW-0040">ANK repeat</keyword>
<dbReference type="InterPro" id="IPR002110">
    <property type="entry name" value="Ankyrin_rpt"/>
</dbReference>
<organism evidence="4 5">
    <name type="scientific">Candida parapsilosis</name>
    <name type="common">Yeast</name>
    <dbReference type="NCBI Taxonomy" id="5480"/>
    <lineage>
        <taxon>Eukaryota</taxon>
        <taxon>Fungi</taxon>
        <taxon>Dikarya</taxon>
        <taxon>Ascomycota</taxon>
        <taxon>Saccharomycotina</taxon>
        <taxon>Pichiomycetes</taxon>
        <taxon>Debaryomycetaceae</taxon>
        <taxon>Candida/Lodderomyces clade</taxon>
        <taxon>Candida</taxon>
    </lineage>
</organism>
<gene>
    <name evidence="4" type="ORF">FOB60_003661</name>
</gene>
<dbReference type="AlphaFoldDB" id="A0A8X7NM98"/>
<dbReference type="Pfam" id="PF00023">
    <property type="entry name" value="Ank"/>
    <property type="match status" value="1"/>
</dbReference>
<name>A0A8X7NM98_CANPA</name>
<evidence type="ECO:0000256" key="3">
    <source>
        <dbReference type="PROSITE-ProRule" id="PRU00023"/>
    </source>
</evidence>
<evidence type="ECO:0000256" key="2">
    <source>
        <dbReference type="ARBA" id="ARBA00023043"/>
    </source>
</evidence>
<evidence type="ECO:0000256" key="1">
    <source>
        <dbReference type="ARBA" id="ARBA00022737"/>
    </source>
</evidence>
<dbReference type="GO" id="GO:0005634">
    <property type="term" value="C:nucleus"/>
    <property type="evidence" value="ECO:0007669"/>
    <property type="project" value="EnsemblFungi"/>
</dbReference>
<dbReference type="GO" id="GO:0005829">
    <property type="term" value="C:cytosol"/>
    <property type="evidence" value="ECO:0007669"/>
    <property type="project" value="EnsemblFungi"/>
</dbReference>
<dbReference type="PROSITE" id="PS50088">
    <property type="entry name" value="ANK_REPEAT"/>
    <property type="match status" value="3"/>
</dbReference>
<dbReference type="GO" id="GO:0070682">
    <property type="term" value="P:proteasome regulatory particle assembly"/>
    <property type="evidence" value="ECO:0007669"/>
    <property type="project" value="EnsemblFungi"/>
</dbReference>
<dbReference type="GO" id="GO:1904855">
    <property type="term" value="F:proteasome regulatory particle binding"/>
    <property type="evidence" value="ECO:0007669"/>
    <property type="project" value="EnsemblFungi"/>
</dbReference>
<keyword evidence="1" id="KW-0677">Repeat</keyword>
<dbReference type="Gene3D" id="1.25.40.20">
    <property type="entry name" value="Ankyrin repeat-containing domain"/>
    <property type="match status" value="1"/>
</dbReference>
<dbReference type="PANTHER" id="PTHR24171">
    <property type="entry name" value="ANKYRIN REPEAT DOMAIN-CONTAINING PROTEIN 39-RELATED"/>
    <property type="match status" value="1"/>
</dbReference>
<dbReference type="SUPFAM" id="SSF48403">
    <property type="entry name" value="Ankyrin repeat"/>
    <property type="match status" value="1"/>
</dbReference>
<feature type="repeat" description="ANK" evidence="3">
    <location>
        <begin position="109"/>
        <end position="131"/>
    </location>
</feature>
<dbReference type="SMART" id="SM00248">
    <property type="entry name" value="ANK"/>
    <property type="match status" value="6"/>
</dbReference>
<dbReference type="InterPro" id="IPR036770">
    <property type="entry name" value="Ankyrin_rpt-contain_sf"/>
</dbReference>
<feature type="repeat" description="ANK" evidence="3">
    <location>
        <begin position="178"/>
        <end position="211"/>
    </location>
</feature>
<reference evidence="4" key="1">
    <citation type="submission" date="2020-03" db="EMBL/GenBank/DDBJ databases">
        <title>FDA dAtabase for Regulatory Grade micrObial Sequences (FDA-ARGOS): Supporting development and validation of Infectious Disease Dx tests.</title>
        <authorList>
            <person name="Campos J."/>
            <person name="Goldberg B."/>
            <person name="Tallon L."/>
            <person name="Sadzewicz L."/>
            <person name="Vavikolanu K."/>
            <person name="Mehta A."/>
            <person name="Aluvathingal J."/>
            <person name="Nadendla S."/>
            <person name="Nandy P."/>
            <person name="Geyer C."/>
            <person name="Yan Y."/>
            <person name="Sichtig H."/>
        </authorList>
    </citation>
    <scope>NUCLEOTIDE SEQUENCE [LARGE SCALE GENOMIC DNA]</scope>
    <source>
        <strain evidence="4">FDAARGOS_652</strain>
    </source>
</reference>
<evidence type="ECO:0000313" key="5">
    <source>
        <dbReference type="Proteomes" id="UP000590412"/>
    </source>
</evidence>